<feature type="compositionally biased region" description="Acidic residues" evidence="1">
    <location>
        <begin position="436"/>
        <end position="447"/>
    </location>
</feature>
<gene>
    <name evidence="4" type="ORF">Bravens_01932</name>
</gene>
<feature type="signal peptide" evidence="3">
    <location>
        <begin position="1"/>
        <end position="30"/>
    </location>
</feature>
<dbReference type="Pfam" id="PF19516">
    <property type="entry name" value="DUF6049"/>
    <property type="match status" value="1"/>
</dbReference>
<keyword evidence="2" id="KW-0472">Membrane</keyword>
<organism evidence="4 5">
    <name type="scientific">Brevibacterium ravenspurgense</name>
    <dbReference type="NCBI Taxonomy" id="479117"/>
    <lineage>
        <taxon>Bacteria</taxon>
        <taxon>Bacillati</taxon>
        <taxon>Actinomycetota</taxon>
        <taxon>Actinomycetes</taxon>
        <taxon>Micrococcales</taxon>
        <taxon>Brevibacteriaceae</taxon>
        <taxon>Brevibacterium</taxon>
    </lineage>
</organism>
<feature type="transmembrane region" description="Helical" evidence="2">
    <location>
        <begin position="710"/>
        <end position="731"/>
    </location>
</feature>
<feature type="region of interest" description="Disordered" evidence="1">
    <location>
        <begin position="265"/>
        <end position="290"/>
    </location>
</feature>
<name>A0A150H710_9MICO</name>
<sequence length="755" mass="80293">MKIIRPIAAAAAAALTVLLGTTPLPTPAHAQPAQEQSSASAEEKDSAPAQKPGVEITSITPWLDDKGTLSISGNVRSGDAELKTPTLQVGMSTQILNSTDSVNAWADRANPHRTLTTIAPSFKPEDGDDAITAAPLPGTIKANSTARFSVTIPAAKLGLSAKKPLSTWGARGIRVAVTTEAGPFGEPTTAYTTWYPNPKIDHTKLGVIIPATITRFGLDGKYIPQDLEKAAAGGELRDLLDAMKKAPDAAIALDPRLVVSISSTLETQQAPEETEAPDSDEESESKPGSYKELEGFWDEFREELTKHDIIPLPYADADLRSIRAVGEDKLAETAQAASRQITEAVPELEGNGRILRYSWPAAAGADSKHLDTFHSTGHDALLLSEDQLPAETSYTSNARARITADDVGSNIPVLVTNRDLNEALGITQATRTGDDTPGEADGVDDPEAQPSERPHSPRTAEDISRTIALTAAITSERPFDQRSILMSLPRHTAEADWADLAAMPEDLPWLDPISLPQLEKSEESDRGAFVTAQKTTLPAPTLAPLPGLYTDIGVFDSLFANPTEARTADSRMLLTCASVGWQNQPADLDECVESATKAAEGFGGRIGIEQGSTVLLVTGESTTIPITVHNNSTREAELSVNLRPQTAQLQAETSPTQTIGPGEHARFTVPVKGIANADVPGRINLIAADGTTIPTDEEMLVSVRADWENIGTAIVGTGLAIVFVVGLYFSVRRGRPKIPQSQLEAAMARAESQND</sequence>
<dbReference type="InterPro" id="IPR046112">
    <property type="entry name" value="DUF6049"/>
</dbReference>
<evidence type="ECO:0000313" key="5">
    <source>
        <dbReference type="Proteomes" id="UP000243589"/>
    </source>
</evidence>
<proteinExistence type="predicted"/>
<feature type="region of interest" description="Disordered" evidence="1">
    <location>
        <begin position="426"/>
        <end position="462"/>
    </location>
</feature>
<feature type="compositionally biased region" description="Acidic residues" evidence="1">
    <location>
        <begin position="272"/>
        <end position="283"/>
    </location>
</feature>
<evidence type="ECO:0008006" key="6">
    <source>
        <dbReference type="Google" id="ProtNLM"/>
    </source>
</evidence>
<feature type="compositionally biased region" description="Low complexity" evidence="1">
    <location>
        <begin position="26"/>
        <end position="40"/>
    </location>
</feature>
<dbReference type="EMBL" id="LQQC01000012">
    <property type="protein sequence ID" value="KXZ57410.1"/>
    <property type="molecule type" value="Genomic_DNA"/>
</dbReference>
<dbReference type="AlphaFoldDB" id="A0A150H710"/>
<accession>A0A150H710</accession>
<dbReference type="PATRIC" id="fig|479117.4.peg.1916"/>
<keyword evidence="5" id="KW-1185">Reference proteome</keyword>
<keyword evidence="2" id="KW-1133">Transmembrane helix</keyword>
<evidence type="ECO:0000313" key="4">
    <source>
        <dbReference type="EMBL" id="KXZ57410.1"/>
    </source>
</evidence>
<keyword evidence="3" id="KW-0732">Signal</keyword>
<feature type="chain" id="PRO_5007562415" description="Glycoprotein" evidence="3">
    <location>
        <begin position="31"/>
        <end position="755"/>
    </location>
</feature>
<comment type="caution">
    <text evidence="4">The sequence shown here is derived from an EMBL/GenBank/DDBJ whole genome shotgun (WGS) entry which is preliminary data.</text>
</comment>
<reference evidence="4 5" key="1">
    <citation type="submission" date="2016-01" db="EMBL/GenBank/DDBJ databases">
        <title>Use of Whole Genome Sequencing to ascertain that Brevibacterium massiliense (Roux, Raoult 2009) is a later heterotypic synonym of Brevibacterium ravenspurgense (Mages 2008).</title>
        <authorList>
            <person name="Bernier A.-M."/>
            <person name="Burdz T."/>
            <person name="Huynh C."/>
            <person name="Pachecho A.L."/>
            <person name="Wiebe D."/>
            <person name="Bonner C."/>
            <person name="Bernard K."/>
        </authorList>
    </citation>
    <scope>NUCLEOTIDE SEQUENCE [LARGE SCALE GENOMIC DNA]</scope>
    <source>
        <strain evidence="4 5">CCUG56047</strain>
    </source>
</reference>
<feature type="compositionally biased region" description="Basic and acidic residues" evidence="1">
    <location>
        <begin position="450"/>
        <end position="462"/>
    </location>
</feature>
<evidence type="ECO:0000256" key="3">
    <source>
        <dbReference type="SAM" id="SignalP"/>
    </source>
</evidence>
<feature type="region of interest" description="Disordered" evidence="1">
    <location>
        <begin position="26"/>
        <end position="59"/>
    </location>
</feature>
<evidence type="ECO:0000256" key="2">
    <source>
        <dbReference type="SAM" id="Phobius"/>
    </source>
</evidence>
<evidence type="ECO:0000256" key="1">
    <source>
        <dbReference type="SAM" id="MobiDB-lite"/>
    </source>
</evidence>
<dbReference type="RefSeq" id="WP_062022853.1">
    <property type="nucleotide sequence ID" value="NZ_LQQC01000012.1"/>
</dbReference>
<protein>
    <recommendedName>
        <fullName evidence="6">Glycoprotein</fullName>
    </recommendedName>
</protein>
<keyword evidence="2" id="KW-0812">Transmembrane</keyword>
<dbReference type="Proteomes" id="UP000243589">
    <property type="component" value="Unassembled WGS sequence"/>
</dbReference>